<reference evidence="1 2" key="1">
    <citation type="journal article" date="2017" name="Antonie Van Leeuwenhoek">
        <title>Rhizobium rhizosphaerae sp. nov., a novel species isolated from rice rhizosphere.</title>
        <authorList>
            <person name="Zhao J.J."/>
            <person name="Zhang J."/>
            <person name="Zhang R.J."/>
            <person name="Zhang C.W."/>
            <person name="Yin H.Q."/>
            <person name="Zhang X.X."/>
        </authorList>
    </citation>
    <scope>NUCLEOTIDE SEQUENCE [LARGE SCALE GENOMIC DNA]</scope>
    <source>
        <strain evidence="1 2">E3</strain>
    </source>
</reference>
<keyword evidence="2" id="KW-1185">Reference proteome</keyword>
<name>K6WZQ6_9ALTE</name>
<comment type="caution">
    <text evidence="1">The sequence shown here is derived from an EMBL/GenBank/DDBJ whole genome shotgun (WGS) entry which is preliminary data.</text>
</comment>
<evidence type="ECO:0000313" key="1">
    <source>
        <dbReference type="EMBL" id="GAC13894.1"/>
    </source>
</evidence>
<protein>
    <submittedName>
        <fullName evidence="1">Uncharacterized protein</fullName>
    </submittedName>
</protein>
<dbReference type="Proteomes" id="UP000006334">
    <property type="component" value="Unassembled WGS sequence"/>
</dbReference>
<dbReference type="EMBL" id="BAEN01000023">
    <property type="protein sequence ID" value="GAC13894.1"/>
    <property type="molecule type" value="Genomic_DNA"/>
</dbReference>
<dbReference type="STRING" id="1127673.GLIP_1253"/>
<proteinExistence type="predicted"/>
<gene>
    <name evidence="1" type="ORF">GLIP_1253</name>
</gene>
<dbReference type="AlphaFoldDB" id="K6WZQ6"/>
<organism evidence="1 2">
    <name type="scientific">Aliiglaciecola lipolytica E3</name>
    <dbReference type="NCBI Taxonomy" id="1127673"/>
    <lineage>
        <taxon>Bacteria</taxon>
        <taxon>Pseudomonadati</taxon>
        <taxon>Pseudomonadota</taxon>
        <taxon>Gammaproteobacteria</taxon>
        <taxon>Alteromonadales</taxon>
        <taxon>Alteromonadaceae</taxon>
        <taxon>Aliiglaciecola</taxon>
    </lineage>
</organism>
<sequence length="54" mass="5988">MKCIDQTPPPKAILLTINATCRRFGETVVAAWEQTWNAIKEANIAISNDSKTNL</sequence>
<evidence type="ECO:0000313" key="2">
    <source>
        <dbReference type="Proteomes" id="UP000006334"/>
    </source>
</evidence>
<accession>K6WZQ6</accession>